<keyword evidence="5" id="KW-0448">Lipopolysaccharide biosynthesis</keyword>
<evidence type="ECO:0000256" key="7">
    <source>
        <dbReference type="ARBA" id="ARBA00023136"/>
    </source>
</evidence>
<keyword evidence="4" id="KW-0812">Transmembrane</keyword>
<keyword evidence="2 9" id="KW-0328">Glycosyltransferase</keyword>
<dbReference type="Pfam" id="PF00535">
    <property type="entry name" value="Glycos_transf_2"/>
    <property type="match status" value="1"/>
</dbReference>
<evidence type="ECO:0000256" key="1">
    <source>
        <dbReference type="ARBA" id="ARBA00022475"/>
    </source>
</evidence>
<gene>
    <name evidence="9" type="ORF">SAMN05421751_103200</name>
</gene>
<dbReference type="InterPro" id="IPR029044">
    <property type="entry name" value="Nucleotide-diphossugar_trans"/>
</dbReference>
<dbReference type="Proteomes" id="UP000236742">
    <property type="component" value="Unassembled WGS sequence"/>
</dbReference>
<feature type="domain" description="Glycosyltransferase 2-like" evidence="8">
    <location>
        <begin position="9"/>
        <end position="170"/>
    </location>
</feature>
<dbReference type="InterPro" id="IPR050256">
    <property type="entry name" value="Glycosyltransferase_2"/>
</dbReference>
<dbReference type="GO" id="GO:0005886">
    <property type="term" value="C:plasma membrane"/>
    <property type="evidence" value="ECO:0007669"/>
    <property type="project" value="TreeGrafter"/>
</dbReference>
<keyword evidence="6" id="KW-1133">Transmembrane helix</keyword>
<dbReference type="Gene3D" id="3.90.550.10">
    <property type="entry name" value="Spore Coat Polysaccharide Biosynthesis Protein SpsA, Chain A"/>
    <property type="match status" value="1"/>
</dbReference>
<dbReference type="PANTHER" id="PTHR48090:SF3">
    <property type="entry name" value="UNDECAPRENYL-PHOSPHATE 4-DEOXY-4-FORMAMIDO-L-ARABINOSE TRANSFERASE"/>
    <property type="match status" value="1"/>
</dbReference>
<proteinExistence type="predicted"/>
<dbReference type="GO" id="GO:0099621">
    <property type="term" value="F:undecaprenyl-phosphate 4-deoxy-4-formamido-L-arabinose transferase activity"/>
    <property type="evidence" value="ECO:0007669"/>
    <property type="project" value="TreeGrafter"/>
</dbReference>
<dbReference type="PANTHER" id="PTHR48090">
    <property type="entry name" value="UNDECAPRENYL-PHOSPHATE 4-DEOXY-4-FORMAMIDO-L-ARABINOSE TRANSFERASE-RELATED"/>
    <property type="match status" value="1"/>
</dbReference>
<dbReference type="InterPro" id="IPR001173">
    <property type="entry name" value="Glyco_trans_2-like"/>
</dbReference>
<keyword evidence="1" id="KW-1003">Cell membrane</keyword>
<dbReference type="EMBL" id="FNVD01000003">
    <property type="protein sequence ID" value="SEF69842.1"/>
    <property type="molecule type" value="Genomic_DNA"/>
</dbReference>
<evidence type="ECO:0000256" key="2">
    <source>
        <dbReference type="ARBA" id="ARBA00022676"/>
    </source>
</evidence>
<dbReference type="RefSeq" id="WP_235003727.1">
    <property type="nucleotide sequence ID" value="NZ_FNVD01000003.1"/>
</dbReference>
<organism evidence="9 10">
    <name type="scientific">Jhaorihella thermophila</name>
    <dbReference type="NCBI Taxonomy" id="488547"/>
    <lineage>
        <taxon>Bacteria</taxon>
        <taxon>Pseudomonadati</taxon>
        <taxon>Pseudomonadota</taxon>
        <taxon>Alphaproteobacteria</taxon>
        <taxon>Rhodobacterales</taxon>
        <taxon>Paracoccaceae</taxon>
        <taxon>Jhaorihella</taxon>
    </lineage>
</organism>
<evidence type="ECO:0000256" key="6">
    <source>
        <dbReference type="ARBA" id="ARBA00022989"/>
    </source>
</evidence>
<dbReference type="AlphaFoldDB" id="A0A1H5U3Z5"/>
<keyword evidence="10" id="KW-1185">Reference proteome</keyword>
<evidence type="ECO:0000313" key="10">
    <source>
        <dbReference type="Proteomes" id="UP000236742"/>
    </source>
</evidence>
<accession>A0A1H5U3Z5</accession>
<dbReference type="FunFam" id="3.90.550.10:FF:000170">
    <property type="entry name" value="Dolichol-phosphate mannosyltransferase"/>
    <property type="match status" value="1"/>
</dbReference>
<sequence>MAEHQDFISVVIPAKDEEAAIEELVRGIAAALKGRGHEIIVVDDGSTDGMPAILTRLVADLDGLRVLRNERSIGQSGSVRRGVKAARGNLIVTLDGDGQNPPDQIPVLLTPFASPAAERLGLVQGQRAGRKDTLARRWASGFANWLRSSILKDGVRDSGCGLKAFRREVYLDLPFFDHIHRFMPAMVLREGWDVCTVDVTHRAREGGRSKYSNIGRALVGIPDLMGAGWLIRRSGRPDRGVTRDAGRYR</sequence>
<evidence type="ECO:0000256" key="5">
    <source>
        <dbReference type="ARBA" id="ARBA00022985"/>
    </source>
</evidence>
<evidence type="ECO:0000256" key="4">
    <source>
        <dbReference type="ARBA" id="ARBA00022692"/>
    </source>
</evidence>
<evidence type="ECO:0000256" key="3">
    <source>
        <dbReference type="ARBA" id="ARBA00022679"/>
    </source>
</evidence>
<keyword evidence="7" id="KW-0472">Membrane</keyword>
<name>A0A1H5U3Z5_9RHOB</name>
<reference evidence="9 10" key="1">
    <citation type="submission" date="2016-10" db="EMBL/GenBank/DDBJ databases">
        <authorList>
            <person name="de Groot N.N."/>
        </authorList>
    </citation>
    <scope>NUCLEOTIDE SEQUENCE [LARGE SCALE GENOMIC DNA]</scope>
    <source>
        <strain evidence="9 10">DSM 23413</strain>
    </source>
</reference>
<dbReference type="CDD" id="cd04179">
    <property type="entry name" value="DPM_DPG-synthase_like"/>
    <property type="match status" value="1"/>
</dbReference>
<evidence type="ECO:0000259" key="8">
    <source>
        <dbReference type="Pfam" id="PF00535"/>
    </source>
</evidence>
<dbReference type="SUPFAM" id="SSF53448">
    <property type="entry name" value="Nucleotide-diphospho-sugar transferases"/>
    <property type="match status" value="1"/>
</dbReference>
<protein>
    <submittedName>
        <fullName evidence="9">Dolichol-phosphate mannosyltransferase</fullName>
    </submittedName>
</protein>
<evidence type="ECO:0000313" key="9">
    <source>
        <dbReference type="EMBL" id="SEF69842.1"/>
    </source>
</evidence>
<keyword evidence="3 9" id="KW-0808">Transferase</keyword>
<dbReference type="GO" id="GO:0009103">
    <property type="term" value="P:lipopolysaccharide biosynthetic process"/>
    <property type="evidence" value="ECO:0007669"/>
    <property type="project" value="UniProtKB-KW"/>
</dbReference>